<dbReference type="EMBL" id="SGUG01000012">
    <property type="protein sequence ID" value="MDG0862786.1"/>
    <property type="molecule type" value="Genomic_DNA"/>
</dbReference>
<dbReference type="Proteomes" id="UP001152766">
    <property type="component" value="Unassembled WGS sequence"/>
</dbReference>
<name>A0A9X4LF41_9BURK</name>
<sequence length="82" mass="9176">MTPSASSPAATRRDVLRDRLLATVDLLKQRRAAEIAEGYIDDYVALHWLEWQGGTLRLTTTGENLCKHLTALLNRGDGRSLR</sequence>
<evidence type="ECO:0000313" key="1">
    <source>
        <dbReference type="EMBL" id="MDG0862786.1"/>
    </source>
</evidence>
<dbReference type="RefSeq" id="WP_268146838.1">
    <property type="nucleotide sequence ID" value="NZ_JAPPUW010000001.1"/>
</dbReference>
<evidence type="ECO:0000313" key="2">
    <source>
        <dbReference type="Proteomes" id="UP001152766"/>
    </source>
</evidence>
<comment type="caution">
    <text evidence="1">The sequence shown here is derived from an EMBL/GenBank/DDBJ whole genome shotgun (WGS) entry which is preliminary data.</text>
</comment>
<accession>A0A9X4LF41</accession>
<gene>
    <name evidence="1" type="ORF">EXJ73_09930</name>
</gene>
<proteinExistence type="predicted"/>
<organism evidence="1 2">
    <name type="scientific">Pelomonas aquatica</name>
    <dbReference type="NCBI Taxonomy" id="431058"/>
    <lineage>
        <taxon>Bacteria</taxon>
        <taxon>Pseudomonadati</taxon>
        <taxon>Pseudomonadota</taxon>
        <taxon>Betaproteobacteria</taxon>
        <taxon>Burkholderiales</taxon>
        <taxon>Sphaerotilaceae</taxon>
        <taxon>Roseateles</taxon>
    </lineage>
</organism>
<keyword evidence="2" id="KW-1185">Reference proteome</keyword>
<reference evidence="1" key="1">
    <citation type="submission" date="2019-02" db="EMBL/GenBank/DDBJ databases">
        <title>Draft genome of the type strain Pelomonas aquatica CCUG 52575T.</title>
        <authorList>
            <person name="Gomila M."/>
            <person name="Lalucat J."/>
        </authorList>
    </citation>
    <scope>NUCLEOTIDE SEQUENCE</scope>
    <source>
        <strain evidence="1">CCUG 52575</strain>
    </source>
</reference>
<protein>
    <submittedName>
        <fullName evidence="1">Uncharacterized protein</fullName>
    </submittedName>
</protein>
<dbReference type="AlphaFoldDB" id="A0A9X4LF41"/>